<keyword evidence="3 7" id="KW-0378">Hydrolase</keyword>
<comment type="caution">
    <text evidence="9">The sequence shown here is derived from an EMBL/GenBank/DDBJ whole genome shotgun (WGS) entry which is preliminary data.</text>
</comment>
<feature type="binding site" evidence="7">
    <location>
        <position position="67"/>
    </location>
    <ligand>
        <name>Fe(3+)</name>
        <dbReference type="ChEBI" id="CHEBI:29034"/>
    </ligand>
</feature>
<dbReference type="NCBIfam" id="TIGR01224">
    <property type="entry name" value="hutI"/>
    <property type="match status" value="1"/>
</dbReference>
<dbReference type="UniPathway" id="UPA00379">
    <property type="reaction ID" value="UER00551"/>
</dbReference>
<evidence type="ECO:0000256" key="4">
    <source>
        <dbReference type="ARBA" id="ARBA00022808"/>
    </source>
</evidence>
<keyword evidence="5 7" id="KW-0862">Zinc</keyword>
<dbReference type="GO" id="GO:0005506">
    <property type="term" value="F:iron ion binding"/>
    <property type="evidence" value="ECO:0007669"/>
    <property type="project" value="UniProtKB-UniRule"/>
</dbReference>
<evidence type="ECO:0000256" key="7">
    <source>
        <dbReference type="HAMAP-Rule" id="MF_00372"/>
    </source>
</evidence>
<gene>
    <name evidence="7" type="primary">hutI</name>
    <name evidence="9" type="ORF">ABS24_09410</name>
</gene>
<comment type="pathway">
    <text evidence="7">Amino-acid degradation; L-histidine degradation into L-glutamate; N-formimidoyl-L-glutamate from L-histidine: step 3/3.</text>
</comment>
<feature type="binding site" evidence="7">
    <location>
        <position position="74"/>
    </location>
    <ligand>
        <name>4-imidazolone-5-propanoate</name>
        <dbReference type="ChEBI" id="CHEBI:77893"/>
    </ligand>
</feature>
<proteinExistence type="inferred from homology"/>
<evidence type="ECO:0000256" key="5">
    <source>
        <dbReference type="ARBA" id="ARBA00022833"/>
    </source>
</evidence>
<feature type="binding site" evidence="7">
    <location>
        <position position="312"/>
    </location>
    <ligand>
        <name>N-formimidoyl-L-glutamate</name>
        <dbReference type="ChEBI" id="CHEBI:58928"/>
    </ligand>
</feature>
<feature type="binding site" evidence="7">
    <location>
        <position position="170"/>
    </location>
    <ligand>
        <name>4-imidazolone-5-propanoate</name>
        <dbReference type="ChEBI" id="CHEBI:77893"/>
    </ligand>
</feature>
<feature type="binding site" evidence="7">
    <location>
        <position position="310"/>
    </location>
    <ligand>
        <name>Zn(2+)</name>
        <dbReference type="ChEBI" id="CHEBI:29105"/>
    </ligand>
</feature>
<evidence type="ECO:0000256" key="6">
    <source>
        <dbReference type="ARBA" id="ARBA00023004"/>
    </source>
</evidence>
<comment type="catalytic activity">
    <reaction evidence="7">
        <text>4-imidazolone-5-propanoate + H2O = N-formimidoyl-L-glutamate</text>
        <dbReference type="Rhea" id="RHEA:23660"/>
        <dbReference type="ChEBI" id="CHEBI:15377"/>
        <dbReference type="ChEBI" id="CHEBI:58928"/>
        <dbReference type="ChEBI" id="CHEBI:77893"/>
        <dbReference type="EC" id="3.5.2.7"/>
    </reaction>
</comment>
<accession>A0A0R2U6Z4</accession>
<feature type="binding site" evidence="7">
    <location>
        <position position="310"/>
    </location>
    <ligand>
        <name>Fe(3+)</name>
        <dbReference type="ChEBI" id="CHEBI:29034"/>
    </ligand>
</feature>
<feature type="binding site" evidence="7">
    <location>
        <position position="65"/>
    </location>
    <ligand>
        <name>Zn(2+)</name>
        <dbReference type="ChEBI" id="CHEBI:29105"/>
    </ligand>
</feature>
<dbReference type="EC" id="3.5.2.7" evidence="1 7"/>
<feature type="binding site" evidence="7">
    <location>
        <position position="235"/>
    </location>
    <ligand>
        <name>Zn(2+)</name>
        <dbReference type="ChEBI" id="CHEBI:29105"/>
    </ligand>
</feature>
<keyword evidence="7" id="KW-0963">Cytoplasm</keyword>
<keyword evidence="2 7" id="KW-0479">Metal-binding</keyword>
<dbReference type="SUPFAM" id="SSF51338">
    <property type="entry name" value="Composite domain of metallo-dependent hydrolases"/>
    <property type="match status" value="1"/>
</dbReference>
<dbReference type="Proteomes" id="UP000051213">
    <property type="component" value="Unassembled WGS sequence"/>
</dbReference>
<dbReference type="EMBL" id="LICA01000097">
    <property type="protein sequence ID" value="KRO95270.1"/>
    <property type="molecule type" value="Genomic_DNA"/>
</dbReference>
<dbReference type="PANTHER" id="PTHR42752">
    <property type="entry name" value="IMIDAZOLONEPROPIONASE"/>
    <property type="match status" value="1"/>
</dbReference>
<dbReference type="HAMAP" id="MF_00372">
    <property type="entry name" value="HutI"/>
    <property type="match status" value="1"/>
</dbReference>
<feature type="binding site" evidence="7">
    <location>
        <position position="65"/>
    </location>
    <ligand>
        <name>Fe(3+)</name>
        <dbReference type="ChEBI" id="CHEBI:29034"/>
    </ligand>
</feature>
<dbReference type="Pfam" id="PF01979">
    <property type="entry name" value="Amidohydro_1"/>
    <property type="match status" value="1"/>
</dbReference>
<dbReference type="GO" id="GO:0005737">
    <property type="term" value="C:cytoplasm"/>
    <property type="evidence" value="ECO:0007669"/>
    <property type="project" value="UniProtKB-SubCell"/>
</dbReference>
<dbReference type="SUPFAM" id="SSF51556">
    <property type="entry name" value="Metallo-dependent hydrolases"/>
    <property type="match status" value="1"/>
</dbReference>
<dbReference type="GO" id="GO:0050480">
    <property type="term" value="F:imidazolonepropionase activity"/>
    <property type="evidence" value="ECO:0007669"/>
    <property type="project" value="UniProtKB-UniRule"/>
</dbReference>
<organism evidence="9 10">
    <name type="scientific">SAR92 bacterium BACL26 MAG-121220-bin70</name>
    <dbReference type="NCBI Taxonomy" id="1655626"/>
    <lineage>
        <taxon>Bacteria</taxon>
        <taxon>Pseudomonadati</taxon>
        <taxon>Pseudomonadota</taxon>
        <taxon>Gammaproteobacteria</taxon>
        <taxon>Cellvibrionales</taxon>
        <taxon>Porticoccaceae</taxon>
        <taxon>SAR92 clade</taxon>
    </lineage>
</organism>
<feature type="binding site" evidence="7">
    <location>
        <position position="235"/>
    </location>
    <ligand>
        <name>Fe(3+)</name>
        <dbReference type="ChEBI" id="CHEBI:29034"/>
    </ligand>
</feature>
<feature type="binding site" evidence="7">
    <location>
        <position position="315"/>
    </location>
    <ligand>
        <name>4-imidazolone-5-propanoate</name>
        <dbReference type="ChEBI" id="CHEBI:77893"/>
    </ligand>
</feature>
<dbReference type="GO" id="GO:0019557">
    <property type="term" value="P:L-histidine catabolic process to glutamate and formate"/>
    <property type="evidence" value="ECO:0007669"/>
    <property type="project" value="UniProtKB-UniPathway"/>
</dbReference>
<feature type="binding site" evidence="7">
    <location>
        <position position="137"/>
    </location>
    <ligand>
        <name>N-formimidoyl-L-glutamate</name>
        <dbReference type="ChEBI" id="CHEBI:58928"/>
    </ligand>
</feature>
<evidence type="ECO:0000256" key="3">
    <source>
        <dbReference type="ARBA" id="ARBA00022801"/>
    </source>
</evidence>
<protein>
    <recommendedName>
        <fullName evidence="1 7">Imidazolonepropionase</fullName>
        <ecNumber evidence="1 7">3.5.2.7</ecNumber>
    </recommendedName>
    <alternativeName>
        <fullName evidence="7">Imidazolone-5-propionate hydrolase</fullName>
    </alternativeName>
</protein>
<evidence type="ECO:0000256" key="1">
    <source>
        <dbReference type="ARBA" id="ARBA00012864"/>
    </source>
</evidence>
<feature type="binding site" evidence="7">
    <location>
        <position position="314"/>
    </location>
    <ligand>
        <name>N-formimidoyl-L-glutamate</name>
        <dbReference type="ChEBI" id="CHEBI:58928"/>
    </ligand>
</feature>
<reference evidence="9 10" key="1">
    <citation type="submission" date="2015-10" db="EMBL/GenBank/DDBJ databases">
        <title>Metagenome-Assembled Genomes uncover a global brackish microbiome.</title>
        <authorList>
            <person name="Hugerth L.W."/>
            <person name="Larsson J."/>
            <person name="Alneberg J."/>
            <person name="Lindh M.V."/>
            <person name="Legrand C."/>
            <person name="Pinhassi J."/>
            <person name="Andersson A.F."/>
        </authorList>
    </citation>
    <scope>NUCLEOTIDE SEQUENCE [LARGE SCALE GENOMIC DNA]</scope>
    <source>
        <strain evidence="9">BACL26 MAG-121220-bin70</strain>
    </source>
</reference>
<comment type="similarity">
    <text evidence="7">Belongs to the metallo-dependent hydrolases superfamily. HutI family.</text>
</comment>
<keyword evidence="4 7" id="KW-0369">Histidine metabolism</keyword>
<keyword evidence="6 7" id="KW-0408">Iron</keyword>
<comment type="cofactor">
    <cofactor evidence="7">
        <name>Zn(2+)</name>
        <dbReference type="ChEBI" id="CHEBI:29105"/>
    </cofactor>
    <cofactor evidence="7">
        <name>Fe(3+)</name>
        <dbReference type="ChEBI" id="CHEBI:29034"/>
    </cofactor>
    <text evidence="7">Binds 1 zinc or iron ion per subunit.</text>
</comment>
<evidence type="ECO:0000313" key="9">
    <source>
        <dbReference type="EMBL" id="KRO95270.1"/>
    </source>
</evidence>
<evidence type="ECO:0000256" key="2">
    <source>
        <dbReference type="ARBA" id="ARBA00022723"/>
    </source>
</evidence>
<dbReference type="GO" id="GO:0008270">
    <property type="term" value="F:zinc ion binding"/>
    <property type="evidence" value="ECO:0007669"/>
    <property type="project" value="UniProtKB-UniRule"/>
</dbReference>
<comment type="subcellular location">
    <subcellularLocation>
        <location evidence="7">Cytoplasm</location>
    </subcellularLocation>
</comment>
<dbReference type="InterPro" id="IPR011059">
    <property type="entry name" value="Metal-dep_hydrolase_composite"/>
</dbReference>
<sequence length="402" mass="42921">MNATLTVVTEQGLPETINHAAIACKNGLISYLSSMADLPQSPEQMAERVIDVADACITPGLIDCHTHLIFAGNRAEEFNLRLQGQSYEQIAKQGGGIMSTVKQTRAETEQTLEDSARRRLDQLLADGVTTVEIKSGYGLTTADEMKMLRVARQLGKSSPVTVTTTFLGAHALPPEYRDRRSEYIDLVCNEMLPRLHAEGLIDAVDAFCEGIAFSVEEVESVFAAATALGLPVKLHAEQLSNCGGTELAAKYGALSADHLEYLDEAGAAALARSGGVAVLLPGAFYMLRETQKPPVSLLREHSVPIALATDANPGSSPALSARLMMVMGCQEFGLTPQEALHGMTINAAKALGMADDIGSLQLGKAADLVLWQVKQPSELAYWLGGNLVQSVIKAGESIYPVK</sequence>
<dbReference type="CDD" id="cd01296">
    <property type="entry name" value="Imidazolone-5PH"/>
    <property type="match status" value="1"/>
</dbReference>
<dbReference type="Gene3D" id="3.20.20.140">
    <property type="entry name" value="Metal-dependent hydrolases"/>
    <property type="match status" value="1"/>
</dbReference>
<dbReference type="PANTHER" id="PTHR42752:SF1">
    <property type="entry name" value="IMIDAZOLONEPROPIONASE-RELATED"/>
    <property type="match status" value="1"/>
</dbReference>
<dbReference type="FunFam" id="3.20.20.140:FF:000007">
    <property type="entry name" value="Imidazolonepropionase"/>
    <property type="match status" value="1"/>
</dbReference>
<feature type="binding site" evidence="7">
    <location>
        <position position="238"/>
    </location>
    <ligand>
        <name>4-imidazolone-5-propanoate</name>
        <dbReference type="ChEBI" id="CHEBI:77893"/>
    </ligand>
</feature>
<dbReference type="GO" id="GO:0019556">
    <property type="term" value="P:L-histidine catabolic process to glutamate and formamide"/>
    <property type="evidence" value="ECO:0007669"/>
    <property type="project" value="UniProtKB-UniRule"/>
</dbReference>
<dbReference type="InterPro" id="IPR005920">
    <property type="entry name" value="HutI"/>
</dbReference>
<feature type="domain" description="Amidohydrolase-related" evidence="8">
    <location>
        <begin position="57"/>
        <end position="396"/>
    </location>
</feature>
<feature type="binding site" evidence="7">
    <location>
        <position position="137"/>
    </location>
    <ligand>
        <name>4-imidazolone-5-propanoate</name>
        <dbReference type="ChEBI" id="CHEBI:77893"/>
    </ligand>
</feature>
<evidence type="ECO:0000259" key="8">
    <source>
        <dbReference type="Pfam" id="PF01979"/>
    </source>
</evidence>
<comment type="function">
    <text evidence="7">Catalyzes the hydrolytic cleavage of the carbon-nitrogen bond in imidazolone-5-propanoate to yield N-formimidoyl-L-glutamate. It is the third step in the universal histidine degradation pathway.</text>
</comment>
<dbReference type="InterPro" id="IPR006680">
    <property type="entry name" value="Amidohydro-rel"/>
</dbReference>
<name>A0A0R2U6Z4_9GAMM</name>
<dbReference type="Gene3D" id="2.30.40.10">
    <property type="entry name" value="Urease, subunit C, domain 1"/>
    <property type="match status" value="1"/>
</dbReference>
<feature type="binding site" evidence="7">
    <location>
        <position position="67"/>
    </location>
    <ligand>
        <name>Zn(2+)</name>
        <dbReference type="ChEBI" id="CHEBI:29105"/>
    </ligand>
</feature>
<dbReference type="AlphaFoldDB" id="A0A0R2U6Z4"/>
<evidence type="ECO:0000313" key="10">
    <source>
        <dbReference type="Proteomes" id="UP000051213"/>
    </source>
</evidence>
<dbReference type="InterPro" id="IPR032466">
    <property type="entry name" value="Metal_Hydrolase"/>
</dbReference>